<name>A0A0E1XI66_STAAU</name>
<keyword evidence="1" id="KW-0472">Membrane</keyword>
<keyword evidence="1" id="KW-0812">Transmembrane</keyword>
<dbReference type="AlphaFoldDB" id="A0A0E1XI66"/>
<keyword evidence="1" id="KW-1133">Transmembrane helix</keyword>
<reference evidence="2" key="1">
    <citation type="submission" date="2010-05" db="EMBL/GenBank/DDBJ databases">
        <authorList>
            <person name="Muzny D."/>
            <person name="Qin X."/>
            <person name="Buhay C."/>
            <person name="Dugan-Rocha S."/>
            <person name="Ding Y."/>
            <person name="Chen G."/>
            <person name="Hawes A."/>
            <person name="Holder M."/>
            <person name="Jhangiani S."/>
            <person name="Johnson A."/>
            <person name="Khan Z."/>
            <person name="Li Z."/>
            <person name="Liu W."/>
            <person name="Liu X."/>
            <person name="Perez L."/>
            <person name="Shen H."/>
            <person name="Wang Q."/>
            <person name="Watt J."/>
            <person name="Xi L."/>
            <person name="Xin Y."/>
            <person name="Zhou J."/>
            <person name="Deng J."/>
            <person name="Jiang H."/>
            <person name="Liu Y."/>
            <person name="Qu J."/>
            <person name="Song X.-Z."/>
            <person name="Zhang L."/>
            <person name="Villasana D."/>
            <person name="Johnson A."/>
            <person name="Liu J."/>
            <person name="Liyanage D."/>
            <person name="Lorensuhewa L."/>
            <person name="Robinson T."/>
            <person name="Song A."/>
            <person name="Song B.-B."/>
            <person name="Dinh H."/>
            <person name="Thornton R."/>
            <person name="Coyle M."/>
            <person name="Francisco L."/>
            <person name="Jackson L."/>
            <person name="Javaid M."/>
            <person name="Korchina V."/>
            <person name="Kovar C."/>
            <person name="Mata R."/>
            <person name="Mathew T."/>
            <person name="Ngo R."/>
            <person name="Nguyen L."/>
            <person name="Nguyen N."/>
            <person name="Okwuonu G."/>
            <person name="Ongeri F."/>
            <person name="Pham C."/>
            <person name="Simmons D."/>
            <person name="Wilczek-Boney K."/>
            <person name="Hale W."/>
            <person name="Jakkamsetti A."/>
            <person name="Pham P."/>
            <person name="Ruth R."/>
            <person name="San Lucas F."/>
            <person name="Warren J."/>
            <person name="Zhang J."/>
            <person name="Zhao Z."/>
            <person name="Zhou C."/>
            <person name="Zhu D."/>
            <person name="Lee S."/>
            <person name="Bess C."/>
            <person name="Blankenburg K."/>
            <person name="Forbes L."/>
            <person name="Fu Q."/>
            <person name="Gubbala S."/>
            <person name="Hirani K."/>
            <person name="Jayaseelan J.C."/>
            <person name="Lara F."/>
            <person name="Munidasa M."/>
            <person name="Palculict T."/>
            <person name="Patil S."/>
            <person name="Pu L.-L."/>
            <person name="Saada N."/>
            <person name="Tang L."/>
            <person name="Weissenberger G."/>
            <person name="Zhu Y."/>
            <person name="Hemphill L."/>
            <person name="Shang Y."/>
            <person name="Youmans B."/>
            <person name="Ayvaz T."/>
            <person name="Ross M."/>
            <person name="Santibanez J."/>
            <person name="Aqrawi P."/>
            <person name="Gross S."/>
            <person name="Joshi V."/>
            <person name="Fowler G."/>
            <person name="Nazareth L."/>
            <person name="Reid J."/>
            <person name="Worley K."/>
            <person name="Petrosino J."/>
            <person name="Highlander S."/>
            <person name="Gibbs R."/>
        </authorList>
    </citation>
    <scope>NUCLEOTIDE SEQUENCE [LARGE SCALE GENOMIC DNA]</scope>
    <source>
        <strain evidence="2">MN8</strain>
    </source>
</reference>
<feature type="transmembrane region" description="Helical" evidence="1">
    <location>
        <begin position="48"/>
        <end position="63"/>
    </location>
</feature>
<accession>A0A0E1XI66</accession>
<evidence type="ECO:0000313" key="2">
    <source>
        <dbReference type="EMBL" id="EFH95456.1"/>
    </source>
</evidence>
<organism evidence="2">
    <name type="scientific">Staphylococcus aureus subsp. aureus MN8</name>
    <dbReference type="NCBI Taxonomy" id="548470"/>
    <lineage>
        <taxon>Bacteria</taxon>
        <taxon>Bacillati</taxon>
        <taxon>Bacillota</taxon>
        <taxon>Bacilli</taxon>
        <taxon>Bacillales</taxon>
        <taxon>Staphylococcaceae</taxon>
        <taxon>Staphylococcus</taxon>
    </lineage>
</organism>
<dbReference type="HOGENOM" id="CLU_204007_0_0_9"/>
<comment type="caution">
    <text evidence="2">The sequence shown here is derived from an EMBL/GenBank/DDBJ whole genome shotgun (WGS) entry which is preliminary data.</text>
</comment>
<dbReference type="Proteomes" id="UP000003455">
    <property type="component" value="Chromosome"/>
</dbReference>
<sequence length="70" mass="8334">MAKSCLHILTNNEYATTRCQDGIVLFWPIDGEIELQKFRKSKIIEDDIYILLIIWMYLVLRIIKKRSCCI</sequence>
<protein>
    <submittedName>
        <fullName evidence="2">Transcriptional regulator, AraC family</fullName>
    </submittedName>
</protein>
<gene>
    <name evidence="2" type="ORF">HMPREF0769_11666</name>
</gene>
<proteinExistence type="predicted"/>
<evidence type="ECO:0000256" key="1">
    <source>
        <dbReference type="SAM" id="Phobius"/>
    </source>
</evidence>
<dbReference type="EMBL" id="ACJA02000003">
    <property type="protein sequence ID" value="EFH95456.1"/>
    <property type="molecule type" value="Genomic_DNA"/>
</dbReference>